<protein>
    <submittedName>
        <fullName evidence="2">Anti-ECFsigma factor, ChrR</fullName>
    </submittedName>
</protein>
<dbReference type="InterPro" id="IPR011051">
    <property type="entry name" value="RmlC_Cupin_sf"/>
</dbReference>
<evidence type="ECO:0000313" key="3">
    <source>
        <dbReference type="Proteomes" id="UP000198854"/>
    </source>
</evidence>
<dbReference type="NCBIfam" id="TIGR02451">
    <property type="entry name" value="anti_sig_ChrR"/>
    <property type="match status" value="1"/>
</dbReference>
<dbReference type="Proteomes" id="UP000198854">
    <property type="component" value="Unassembled WGS sequence"/>
</dbReference>
<evidence type="ECO:0000313" key="2">
    <source>
        <dbReference type="EMBL" id="SDH68953.1"/>
    </source>
</evidence>
<dbReference type="InterPro" id="IPR025979">
    <property type="entry name" value="ChrR-like_cupin_dom"/>
</dbReference>
<keyword evidence="3" id="KW-1185">Reference proteome</keyword>
<evidence type="ECO:0000259" key="1">
    <source>
        <dbReference type="Pfam" id="PF12973"/>
    </source>
</evidence>
<dbReference type="Gene3D" id="1.10.10.1320">
    <property type="entry name" value="Anti-sigma factor, zinc-finger domain"/>
    <property type="match status" value="1"/>
</dbReference>
<gene>
    <name evidence="2" type="ORF">SAMN04488136_12484</name>
</gene>
<dbReference type="OrthoDB" id="2988517at2"/>
<accession>A0A1G8EGA9</accession>
<dbReference type="Pfam" id="PF12973">
    <property type="entry name" value="Cupin_7"/>
    <property type="match status" value="1"/>
</dbReference>
<dbReference type="STRING" id="861298.SAMN04488136_12484"/>
<dbReference type="Gene3D" id="2.60.120.10">
    <property type="entry name" value="Jelly Rolls"/>
    <property type="match status" value="1"/>
</dbReference>
<name>A0A1G8EGA9_9VIBR</name>
<organism evidence="2 3">
    <name type="scientific">Vibrio xiamenensis</name>
    <dbReference type="NCBI Taxonomy" id="861298"/>
    <lineage>
        <taxon>Bacteria</taxon>
        <taxon>Pseudomonadati</taxon>
        <taxon>Pseudomonadota</taxon>
        <taxon>Gammaproteobacteria</taxon>
        <taxon>Vibrionales</taxon>
        <taxon>Vibrionaceae</taxon>
        <taxon>Vibrio</taxon>
    </lineage>
</organism>
<dbReference type="InterPro" id="IPR014710">
    <property type="entry name" value="RmlC-like_jellyroll"/>
</dbReference>
<dbReference type="AlphaFoldDB" id="A0A1G8EGA9"/>
<dbReference type="InterPro" id="IPR012807">
    <property type="entry name" value="Anti-sigma_ChrR"/>
</dbReference>
<proteinExistence type="predicted"/>
<dbReference type="InterPro" id="IPR041916">
    <property type="entry name" value="Anti_sigma_zinc_sf"/>
</dbReference>
<dbReference type="CDD" id="cd20301">
    <property type="entry name" value="cupin_ChrR"/>
    <property type="match status" value="1"/>
</dbReference>
<reference evidence="2 3" key="1">
    <citation type="submission" date="2016-10" db="EMBL/GenBank/DDBJ databases">
        <authorList>
            <person name="de Groot N.N."/>
        </authorList>
    </citation>
    <scope>NUCLEOTIDE SEQUENCE [LARGE SCALE GENOMIC DNA]</scope>
    <source>
        <strain evidence="2 3">CGMCC 1.10228</strain>
    </source>
</reference>
<dbReference type="EMBL" id="FNDD01000024">
    <property type="protein sequence ID" value="SDH68953.1"/>
    <property type="molecule type" value="Genomic_DNA"/>
</dbReference>
<dbReference type="RefSeq" id="WP_093276967.1">
    <property type="nucleotide sequence ID" value="NZ_FNDD01000024.1"/>
</dbReference>
<feature type="domain" description="ChrR-like cupin" evidence="1">
    <location>
        <begin position="135"/>
        <end position="203"/>
    </location>
</feature>
<sequence length="228" mass="24911">MSYHPDEALLKHYALGEVDATQGLALAVHLESCPRCRHKVATYERALGDAFLTQSGDVQVTAPLADDVLDTMFDSIVALPQHEESTVKLAAKPKKVCVNNRTFILPKALAAFHDRIGPWRSYGGKVFSAVVDLDEPSRVNLMYMAPGVTVPQHTHKGLESTLVLHGGFSDEDGHYEVGDFLLKDASVKHSPATASEEDCLCLSVLTEPMLFTQGVARLFNMFGKGLYP</sequence>
<dbReference type="SUPFAM" id="SSF51182">
    <property type="entry name" value="RmlC-like cupins"/>
    <property type="match status" value="1"/>
</dbReference>